<evidence type="ECO:0000256" key="2">
    <source>
        <dbReference type="ARBA" id="ARBA00022737"/>
    </source>
</evidence>
<feature type="repeat" description="WD" evidence="3">
    <location>
        <begin position="371"/>
        <end position="412"/>
    </location>
</feature>
<dbReference type="InterPro" id="IPR011429">
    <property type="entry name" value="Cyt_c_Planctomycete-type"/>
</dbReference>
<feature type="repeat" description="WD" evidence="3">
    <location>
        <begin position="328"/>
        <end position="362"/>
    </location>
</feature>
<dbReference type="Pfam" id="PF00400">
    <property type="entry name" value="WD40"/>
    <property type="match status" value="5"/>
</dbReference>
<evidence type="ECO:0000256" key="1">
    <source>
        <dbReference type="ARBA" id="ARBA00022574"/>
    </source>
</evidence>
<gene>
    <name evidence="6" type="ORF">PZE19_08465</name>
</gene>
<proteinExistence type="predicted"/>
<feature type="repeat" description="WD" evidence="3">
    <location>
        <begin position="244"/>
        <end position="285"/>
    </location>
</feature>
<name>A0ABT6F884_9BACT</name>
<organism evidence="6 7">
    <name type="scientific">Paludisphaera mucosa</name>
    <dbReference type="NCBI Taxonomy" id="3030827"/>
    <lineage>
        <taxon>Bacteria</taxon>
        <taxon>Pseudomonadati</taxon>
        <taxon>Planctomycetota</taxon>
        <taxon>Planctomycetia</taxon>
        <taxon>Isosphaerales</taxon>
        <taxon>Isosphaeraceae</taxon>
        <taxon>Paludisphaera</taxon>
    </lineage>
</organism>
<dbReference type="CDD" id="cd00200">
    <property type="entry name" value="WD40"/>
    <property type="match status" value="1"/>
</dbReference>
<evidence type="ECO:0000259" key="5">
    <source>
        <dbReference type="Pfam" id="PF07635"/>
    </source>
</evidence>
<feature type="repeat" description="WD" evidence="3">
    <location>
        <begin position="286"/>
        <end position="327"/>
    </location>
</feature>
<dbReference type="PROSITE" id="PS51318">
    <property type="entry name" value="TAT"/>
    <property type="match status" value="1"/>
</dbReference>
<dbReference type="InterPro" id="IPR019775">
    <property type="entry name" value="WD40_repeat_CS"/>
</dbReference>
<dbReference type="PROSITE" id="PS00678">
    <property type="entry name" value="WD_REPEATS_1"/>
    <property type="match status" value="1"/>
</dbReference>
<dbReference type="Pfam" id="PF07635">
    <property type="entry name" value="PSCyt1"/>
    <property type="match status" value="1"/>
</dbReference>
<dbReference type="EMBL" id="JARRAG010000001">
    <property type="protein sequence ID" value="MDG3003801.1"/>
    <property type="molecule type" value="Genomic_DNA"/>
</dbReference>
<feature type="chain" id="PRO_5047216725" description="Cytochrome C Planctomycete-type domain-containing protein" evidence="4">
    <location>
        <begin position="29"/>
        <end position="470"/>
    </location>
</feature>
<dbReference type="Gene3D" id="2.130.10.10">
    <property type="entry name" value="YVTN repeat-like/Quinoprotein amine dehydrogenase"/>
    <property type="match status" value="2"/>
</dbReference>
<sequence>MPRPSSSRRSLLAAVLISSSAPALPALAEEPPPAPKPVSFMTDVAPILVRNCIACHNPKKPESKYVMTSFAKLAKGGKVGEDVTLEPGKPDESYLVELIRPAGEPRMPFKQEPLPAAEIALLERWVTEGAKYDGQSPDEDWTFLLRKTRKVEAPEAYPVAVPITAVAFTPDGRVEASGYHEVTAWKPDGALDGRVKGLPERTYDVAFSRDGKWMAAACGDPGLYGLAKLYSVEPGAPPKFVRDMAEAQDAVFAVAFSPDGARVATAGADRVLRVYDTAKGDLLFQVEDHADWVLDVAFSPDGKLLATASRDKTSKVFDVEKKESLVTFPGHAQSVYGVLFAADGKSVASAGGDAQVRVWTIDGEAKEVRKFGGFGGAVFAVALTPDGKTLAAAGADNKVRTFNFDDAKALKTLEGHKDWIYALAVSPDGKQAASGGWDGEVRIWNLEDGKPVANFLAAPGYKPAGPQAAR</sequence>
<keyword evidence="7" id="KW-1185">Reference proteome</keyword>
<evidence type="ECO:0000256" key="4">
    <source>
        <dbReference type="SAM" id="SignalP"/>
    </source>
</evidence>
<dbReference type="InterPro" id="IPR036909">
    <property type="entry name" value="Cyt_c-like_dom_sf"/>
</dbReference>
<dbReference type="Proteomes" id="UP001216907">
    <property type="component" value="Unassembled WGS sequence"/>
</dbReference>
<dbReference type="PANTHER" id="PTHR19879">
    <property type="entry name" value="TRANSCRIPTION INITIATION FACTOR TFIID"/>
    <property type="match status" value="1"/>
</dbReference>
<dbReference type="InterPro" id="IPR015943">
    <property type="entry name" value="WD40/YVTN_repeat-like_dom_sf"/>
</dbReference>
<dbReference type="SUPFAM" id="SSF46626">
    <property type="entry name" value="Cytochrome c"/>
    <property type="match status" value="1"/>
</dbReference>
<dbReference type="InterPro" id="IPR001680">
    <property type="entry name" value="WD40_rpt"/>
</dbReference>
<dbReference type="SMART" id="SM00320">
    <property type="entry name" value="WD40"/>
    <property type="match status" value="6"/>
</dbReference>
<feature type="signal peptide" evidence="4">
    <location>
        <begin position="1"/>
        <end position="28"/>
    </location>
</feature>
<keyword evidence="4" id="KW-0732">Signal</keyword>
<evidence type="ECO:0000313" key="7">
    <source>
        <dbReference type="Proteomes" id="UP001216907"/>
    </source>
</evidence>
<accession>A0ABT6F884</accession>
<keyword evidence="2" id="KW-0677">Repeat</keyword>
<reference evidence="6 7" key="1">
    <citation type="submission" date="2023-03" db="EMBL/GenBank/DDBJ databases">
        <title>Paludisphaera mucosa sp. nov. a novel planctomycete from northern fen.</title>
        <authorList>
            <person name="Ivanova A."/>
        </authorList>
    </citation>
    <scope>NUCLEOTIDE SEQUENCE [LARGE SCALE GENOMIC DNA]</scope>
    <source>
        <strain evidence="6 7">Pla2</strain>
    </source>
</reference>
<feature type="repeat" description="WD" evidence="3">
    <location>
        <begin position="413"/>
        <end position="454"/>
    </location>
</feature>
<dbReference type="PROSITE" id="PS50082">
    <property type="entry name" value="WD_REPEATS_2"/>
    <property type="match status" value="5"/>
</dbReference>
<protein>
    <recommendedName>
        <fullName evidence="5">Cytochrome C Planctomycete-type domain-containing protein</fullName>
    </recommendedName>
</protein>
<dbReference type="InterPro" id="IPR006311">
    <property type="entry name" value="TAT_signal"/>
</dbReference>
<evidence type="ECO:0000256" key="3">
    <source>
        <dbReference type="PROSITE-ProRule" id="PRU00221"/>
    </source>
</evidence>
<dbReference type="SUPFAM" id="SSF50998">
    <property type="entry name" value="Quinoprotein alcohol dehydrogenase-like"/>
    <property type="match status" value="1"/>
</dbReference>
<feature type="domain" description="Cytochrome C Planctomycete-type" evidence="5">
    <location>
        <begin position="52"/>
        <end position="108"/>
    </location>
</feature>
<dbReference type="PROSITE" id="PS50294">
    <property type="entry name" value="WD_REPEATS_REGION"/>
    <property type="match status" value="4"/>
</dbReference>
<comment type="caution">
    <text evidence="6">The sequence shown here is derived from an EMBL/GenBank/DDBJ whole genome shotgun (WGS) entry which is preliminary data.</text>
</comment>
<keyword evidence="1 3" id="KW-0853">WD repeat</keyword>
<dbReference type="RefSeq" id="WP_277860149.1">
    <property type="nucleotide sequence ID" value="NZ_JARRAG010000001.1"/>
</dbReference>
<dbReference type="InterPro" id="IPR011047">
    <property type="entry name" value="Quinoprotein_ADH-like_sf"/>
</dbReference>
<evidence type="ECO:0000313" key="6">
    <source>
        <dbReference type="EMBL" id="MDG3003801.1"/>
    </source>
</evidence>
<dbReference type="PANTHER" id="PTHR19879:SF9">
    <property type="entry name" value="TRANSCRIPTION INITIATION FACTOR TFIID SUBUNIT 5"/>
    <property type="match status" value="1"/>
</dbReference>